<keyword evidence="4" id="KW-1185">Reference proteome</keyword>
<keyword evidence="1" id="KW-0560">Oxidoreductase</keyword>
<accession>A0A2U2XEF1</accession>
<dbReference type="PANTHER" id="PTHR13914:SF0">
    <property type="entry name" value="PROLINE DEHYDROGENASE 1, MITOCHONDRIAL"/>
    <property type="match status" value="1"/>
</dbReference>
<protein>
    <submittedName>
        <fullName evidence="3">Proline dehydrogenase</fullName>
    </submittedName>
</protein>
<dbReference type="Pfam" id="PF01619">
    <property type="entry name" value="Pro_dh"/>
    <property type="match status" value="1"/>
</dbReference>
<dbReference type="Gene3D" id="3.20.20.220">
    <property type="match status" value="1"/>
</dbReference>
<dbReference type="InterPro" id="IPR002872">
    <property type="entry name" value="Proline_DH_dom"/>
</dbReference>
<name>A0A2U2XEF1_9FLAO</name>
<dbReference type="SUPFAM" id="SSF51730">
    <property type="entry name" value="FAD-linked oxidoreductase"/>
    <property type="match status" value="1"/>
</dbReference>
<dbReference type="OrthoDB" id="1401444at2"/>
<dbReference type="PANTHER" id="PTHR13914">
    <property type="entry name" value="PROLINE OXIDASE"/>
    <property type="match status" value="1"/>
</dbReference>
<comment type="caution">
    <text evidence="3">The sequence shown here is derived from an EMBL/GenBank/DDBJ whole genome shotgun (WGS) entry which is preliminary data.</text>
</comment>
<sequence length="390" mass="44920">MISFDNTEIAFKYKSTKDLKRAYTMFKLVGKSWLVQFGKLMVPIAFKLKLPIQGIIRATIFKQFCGGETIDDCDQTIQTLYDNNVGTILDYSVEGKTEEEDFDATRDEILATIEKAKGNKAIPFAVFKPTGLSRHALLEKLNDEKAEPTVLEKAEFTRVFNRINDICKHAHDSNVPLFIDAEESWYQDALDRIVESMMAKYNKEKCIVYNTFQMYRHDRLDYIKNAIEKAKREGYKFGAKLVRGAYMEKERDRAAEMGYPSPIQPDKNSTDIDFNAATKLMVEEIETCSLCCGTHNEDSSHLLVDLMEEFNIAKDDKRIYFAQLLGMSDHISFNLAYHGYQVAKYVPYGPVKEVMPYLLRRADENTSVAGQTGRELNLISREWKRRKLTK</sequence>
<organism evidence="3 4">
    <name type="scientific">Brumimicrobium oceani</name>
    <dbReference type="NCBI Taxonomy" id="2100725"/>
    <lineage>
        <taxon>Bacteria</taxon>
        <taxon>Pseudomonadati</taxon>
        <taxon>Bacteroidota</taxon>
        <taxon>Flavobacteriia</taxon>
        <taxon>Flavobacteriales</taxon>
        <taxon>Crocinitomicaceae</taxon>
        <taxon>Brumimicrobium</taxon>
    </lineage>
</organism>
<dbReference type="GO" id="GO:0004657">
    <property type="term" value="F:proline dehydrogenase activity"/>
    <property type="evidence" value="ECO:0007669"/>
    <property type="project" value="InterPro"/>
</dbReference>
<proteinExistence type="predicted"/>
<dbReference type="Proteomes" id="UP000245370">
    <property type="component" value="Unassembled WGS sequence"/>
</dbReference>
<evidence type="ECO:0000259" key="2">
    <source>
        <dbReference type="Pfam" id="PF01619"/>
    </source>
</evidence>
<dbReference type="GO" id="GO:0071949">
    <property type="term" value="F:FAD binding"/>
    <property type="evidence" value="ECO:0007669"/>
    <property type="project" value="TreeGrafter"/>
</dbReference>
<evidence type="ECO:0000256" key="1">
    <source>
        <dbReference type="ARBA" id="ARBA00023002"/>
    </source>
</evidence>
<reference evidence="3 4" key="2">
    <citation type="submission" date="2018-05" db="EMBL/GenBank/DDBJ databases">
        <authorList>
            <person name="Lanie J.A."/>
            <person name="Ng W.-L."/>
            <person name="Kazmierczak K.M."/>
            <person name="Andrzejewski T.M."/>
            <person name="Davidsen T.M."/>
            <person name="Wayne K.J."/>
            <person name="Tettelin H."/>
            <person name="Glass J.I."/>
            <person name="Rusch D."/>
            <person name="Podicherti R."/>
            <person name="Tsui H.-C.T."/>
            <person name="Winkler M.E."/>
        </authorList>
    </citation>
    <scope>NUCLEOTIDE SEQUENCE [LARGE SCALE GENOMIC DNA]</scope>
    <source>
        <strain evidence="3 4">C305</strain>
    </source>
</reference>
<dbReference type="InterPro" id="IPR029041">
    <property type="entry name" value="FAD-linked_oxidoreductase-like"/>
</dbReference>
<feature type="domain" description="Proline dehydrogenase" evidence="2">
    <location>
        <begin position="74"/>
        <end position="372"/>
    </location>
</feature>
<dbReference type="RefSeq" id="WP_109358990.1">
    <property type="nucleotide sequence ID" value="NZ_QFRJ01000003.1"/>
</dbReference>
<gene>
    <name evidence="3" type="ORF">DIT68_06400</name>
</gene>
<dbReference type="InterPro" id="IPR015659">
    <property type="entry name" value="Proline_oxidase"/>
</dbReference>
<evidence type="ECO:0000313" key="3">
    <source>
        <dbReference type="EMBL" id="PWH86182.1"/>
    </source>
</evidence>
<dbReference type="AlphaFoldDB" id="A0A2U2XEF1"/>
<dbReference type="EMBL" id="QFRJ01000003">
    <property type="protein sequence ID" value="PWH86182.1"/>
    <property type="molecule type" value="Genomic_DNA"/>
</dbReference>
<evidence type="ECO:0000313" key="4">
    <source>
        <dbReference type="Proteomes" id="UP000245370"/>
    </source>
</evidence>
<dbReference type="GO" id="GO:0010133">
    <property type="term" value="P:L-proline catabolic process to L-glutamate"/>
    <property type="evidence" value="ECO:0007669"/>
    <property type="project" value="TreeGrafter"/>
</dbReference>
<reference evidence="3 4" key="1">
    <citation type="submission" date="2018-05" db="EMBL/GenBank/DDBJ databases">
        <title>Brumimicrobium oceani sp. nov., isolated from coastal sediment.</title>
        <authorList>
            <person name="Kou Y."/>
        </authorList>
    </citation>
    <scope>NUCLEOTIDE SEQUENCE [LARGE SCALE GENOMIC DNA]</scope>
    <source>
        <strain evidence="3 4">C305</strain>
    </source>
</reference>